<dbReference type="InterPro" id="IPR006603">
    <property type="entry name" value="PQ-loop_rpt"/>
</dbReference>
<sequence>MEKDSKKPVIFTVIGIFVFSVLLRLVTGPNAVLPSPWNYISQYVGWLYFCAWSISFYPQIFLNYTRKSVVGLSFDFLAYNLVAFSCYTVYNFSLLYVPEIRQEYQEMYHQHVPVVVNDLFFSAHAMLVTSFTIFQCFIYERKEQRVSKVAISILCSIFLLILLCILGTAFHVVSWLTPLIILIVFSNIKLVISFIKYIPQLMLNCRRKSTYPFYVRAEVA</sequence>
<dbReference type="Gene3D" id="1.20.1280.290">
    <property type="match status" value="1"/>
</dbReference>
<dbReference type="PANTHER" id="PTHR13131:SF5">
    <property type="entry name" value="CYSTINOSIN"/>
    <property type="match status" value="1"/>
</dbReference>
<dbReference type="GO" id="GO:0005774">
    <property type="term" value="C:vacuolar membrane"/>
    <property type="evidence" value="ECO:0007669"/>
    <property type="project" value="TreeGrafter"/>
</dbReference>
<keyword evidence="9" id="KW-1185">Reference proteome</keyword>
<dbReference type="InterPro" id="IPR005282">
    <property type="entry name" value="LC_transporter"/>
</dbReference>
<feature type="transmembrane region" description="Helical" evidence="7">
    <location>
        <begin position="179"/>
        <end position="198"/>
    </location>
</feature>
<evidence type="ECO:0000256" key="2">
    <source>
        <dbReference type="ARBA" id="ARBA00022448"/>
    </source>
</evidence>
<evidence type="ECO:0000256" key="5">
    <source>
        <dbReference type="ARBA" id="ARBA00022989"/>
    </source>
</evidence>
<proteinExistence type="predicted"/>
<dbReference type="EMBL" id="FN668661">
    <property type="protein sequence ID" value="CBK23723.2"/>
    <property type="molecule type" value="Genomic_DNA"/>
</dbReference>
<keyword evidence="4" id="KW-0677">Repeat</keyword>
<feature type="transmembrane region" description="Helical" evidence="7">
    <location>
        <begin position="9"/>
        <end position="26"/>
    </location>
</feature>
<gene>
    <name evidence="8" type="ORF">GSBLH_T00003550001</name>
</gene>
<protein>
    <recommendedName>
        <fullName evidence="10">Cystinosin</fullName>
    </recommendedName>
</protein>
<dbReference type="GO" id="GO:0012505">
    <property type="term" value="C:endomembrane system"/>
    <property type="evidence" value="ECO:0007669"/>
    <property type="project" value="UniProtKB-SubCell"/>
</dbReference>
<comment type="subcellular location">
    <subcellularLocation>
        <location evidence="1">Endomembrane system</location>
        <topology evidence="1">Multi-pass membrane protein</topology>
    </subcellularLocation>
</comment>
<keyword evidence="6 7" id="KW-0472">Membrane</keyword>
<dbReference type="Pfam" id="PF04193">
    <property type="entry name" value="PQ-loop"/>
    <property type="match status" value="2"/>
</dbReference>
<feature type="transmembrane region" description="Helical" evidence="7">
    <location>
        <begin position="46"/>
        <end position="64"/>
    </location>
</feature>
<dbReference type="Proteomes" id="UP000008312">
    <property type="component" value="Unassembled WGS sequence"/>
</dbReference>
<dbReference type="PANTHER" id="PTHR13131">
    <property type="entry name" value="CYSTINOSIN"/>
    <property type="match status" value="1"/>
</dbReference>
<evidence type="ECO:0000256" key="7">
    <source>
        <dbReference type="SAM" id="Phobius"/>
    </source>
</evidence>
<organism evidence="8">
    <name type="scientific">Blastocystis hominis</name>
    <dbReference type="NCBI Taxonomy" id="12968"/>
    <lineage>
        <taxon>Eukaryota</taxon>
        <taxon>Sar</taxon>
        <taxon>Stramenopiles</taxon>
        <taxon>Bigyra</taxon>
        <taxon>Opalozoa</taxon>
        <taxon>Opalinata</taxon>
        <taxon>Blastocystidae</taxon>
        <taxon>Blastocystis</taxon>
    </lineage>
</organism>
<accession>D8M6H0</accession>
<dbReference type="InParanoid" id="D8M6H0"/>
<dbReference type="SMART" id="SM00679">
    <property type="entry name" value="CTNS"/>
    <property type="match status" value="1"/>
</dbReference>
<dbReference type="AlphaFoldDB" id="D8M6H0"/>
<feature type="transmembrane region" description="Helical" evidence="7">
    <location>
        <begin position="119"/>
        <end position="139"/>
    </location>
</feature>
<evidence type="ECO:0000256" key="4">
    <source>
        <dbReference type="ARBA" id="ARBA00022737"/>
    </source>
</evidence>
<keyword evidence="3 7" id="KW-0812">Transmembrane</keyword>
<keyword evidence="5 7" id="KW-1133">Transmembrane helix</keyword>
<dbReference type="GeneID" id="24920641"/>
<feature type="transmembrane region" description="Helical" evidence="7">
    <location>
        <begin position="151"/>
        <end position="173"/>
    </location>
</feature>
<dbReference type="RefSeq" id="XP_012897771.1">
    <property type="nucleotide sequence ID" value="XM_013042317.1"/>
</dbReference>
<keyword evidence="2" id="KW-0813">Transport</keyword>
<evidence type="ECO:0008006" key="10">
    <source>
        <dbReference type="Google" id="ProtNLM"/>
    </source>
</evidence>
<reference evidence="8" key="1">
    <citation type="submission" date="2010-02" db="EMBL/GenBank/DDBJ databases">
        <title>Sequencing and annotation of the Blastocystis hominis genome.</title>
        <authorList>
            <person name="Wincker P."/>
        </authorList>
    </citation>
    <scope>NUCLEOTIDE SEQUENCE</scope>
    <source>
        <strain evidence="8">Singapore isolate B</strain>
    </source>
</reference>
<dbReference type="OrthoDB" id="75720at2759"/>
<evidence type="ECO:0000256" key="1">
    <source>
        <dbReference type="ARBA" id="ARBA00004127"/>
    </source>
</evidence>
<name>D8M6H0_BLAHO</name>
<evidence type="ECO:0000313" key="9">
    <source>
        <dbReference type="Proteomes" id="UP000008312"/>
    </source>
</evidence>
<dbReference type="GO" id="GO:0015184">
    <property type="term" value="F:L-cystine transmembrane transporter activity"/>
    <property type="evidence" value="ECO:0007669"/>
    <property type="project" value="TreeGrafter"/>
</dbReference>
<evidence type="ECO:0000313" key="8">
    <source>
        <dbReference type="EMBL" id="CBK23723.2"/>
    </source>
</evidence>
<evidence type="ECO:0000256" key="3">
    <source>
        <dbReference type="ARBA" id="ARBA00022692"/>
    </source>
</evidence>
<evidence type="ECO:0000256" key="6">
    <source>
        <dbReference type="ARBA" id="ARBA00023136"/>
    </source>
</evidence>
<feature type="transmembrane region" description="Helical" evidence="7">
    <location>
        <begin position="76"/>
        <end position="97"/>
    </location>
</feature>